<reference evidence="1 2" key="1">
    <citation type="journal article" date="2016" name="Appl. Environ. Microbiol.">
        <title>Lack of Overt Genome Reduction in the Bryostatin-Producing Bryozoan Symbiont "Candidatus Endobugula sertula".</title>
        <authorList>
            <person name="Miller I.J."/>
            <person name="Vanee N."/>
            <person name="Fong S.S."/>
            <person name="Lim-Fong G.E."/>
            <person name="Kwan J.C."/>
        </authorList>
    </citation>
    <scope>NUCLEOTIDE SEQUENCE [LARGE SCALE GENOMIC DNA]</scope>
    <source>
        <strain evidence="1">AB1-4</strain>
    </source>
</reference>
<sequence length="60" mass="7130">MSNWKSILLDTLKLTDEVRCLNERVEKLSDSTLNIDKRLVRLETMVEISQVYQRLVNNKH</sequence>
<organism evidence="1 2">
    <name type="scientific">Candidatus Endobugula sertula</name>
    <name type="common">Bugula neritina bacterial symbiont</name>
    <dbReference type="NCBI Taxonomy" id="62101"/>
    <lineage>
        <taxon>Bacteria</taxon>
        <taxon>Pseudomonadati</taxon>
        <taxon>Pseudomonadota</taxon>
        <taxon>Gammaproteobacteria</taxon>
        <taxon>Cellvibrionales</taxon>
        <taxon>Cellvibrionaceae</taxon>
        <taxon>Candidatus Endobugula</taxon>
    </lineage>
</organism>
<proteinExistence type="predicted"/>
<gene>
    <name evidence="1" type="ORF">AB835_07105</name>
</gene>
<dbReference type="Proteomes" id="UP000242502">
    <property type="component" value="Unassembled WGS sequence"/>
</dbReference>
<accession>A0A1D2QQD5</accession>
<evidence type="ECO:0000313" key="2">
    <source>
        <dbReference type="Proteomes" id="UP000242502"/>
    </source>
</evidence>
<dbReference type="EMBL" id="MDLC01000021">
    <property type="protein sequence ID" value="ODS23743.1"/>
    <property type="molecule type" value="Genomic_DNA"/>
</dbReference>
<name>A0A1D2QQD5_9GAMM</name>
<protein>
    <submittedName>
        <fullName evidence="1">Uncharacterized protein</fullName>
    </submittedName>
</protein>
<dbReference type="AlphaFoldDB" id="A0A1D2QQD5"/>
<comment type="caution">
    <text evidence="1">The sequence shown here is derived from an EMBL/GenBank/DDBJ whole genome shotgun (WGS) entry which is preliminary data.</text>
</comment>
<evidence type="ECO:0000313" key="1">
    <source>
        <dbReference type="EMBL" id="ODS23743.1"/>
    </source>
</evidence>